<dbReference type="Pfam" id="PF07883">
    <property type="entry name" value="Cupin_2"/>
    <property type="match status" value="1"/>
</dbReference>
<accession>A0A2P9AFF4</accession>
<proteinExistence type="predicted"/>
<dbReference type="InterPro" id="IPR047263">
    <property type="entry name" value="HNL-like_cupin"/>
</dbReference>
<keyword evidence="1" id="KW-0732">Signal</keyword>
<evidence type="ECO:0000259" key="2">
    <source>
        <dbReference type="Pfam" id="PF07883"/>
    </source>
</evidence>
<dbReference type="CDD" id="cd02233">
    <property type="entry name" value="cupin_HNL-like"/>
    <property type="match status" value="1"/>
</dbReference>
<reference evidence="4" key="1">
    <citation type="submission" date="2016-12" db="EMBL/GenBank/DDBJ databases">
        <authorList>
            <person name="Brunel B."/>
        </authorList>
    </citation>
    <scope>NUCLEOTIDE SEQUENCE [LARGE SCALE GENOMIC DNA]</scope>
</reference>
<dbReference type="PANTHER" id="PTHR43698:SF1">
    <property type="entry name" value="BLL4564 PROTEIN"/>
    <property type="match status" value="1"/>
</dbReference>
<dbReference type="Gene3D" id="2.60.120.10">
    <property type="entry name" value="Jelly Rolls"/>
    <property type="match status" value="1"/>
</dbReference>
<dbReference type="RefSeq" id="WP_425294077.1">
    <property type="nucleotide sequence ID" value="NZ_FUIG01000013.1"/>
</dbReference>
<evidence type="ECO:0000313" key="4">
    <source>
        <dbReference type="Proteomes" id="UP000245698"/>
    </source>
</evidence>
<sequence>MTNALPLIATTLVLLTSAAAQAQAMLVSPNGSRVSVPGPAETFTGTVTVTPLFAPNEHSSAGGGLVEFTPAARSYWHTHPAGQTLIVTAGAGWVQEEGGEKIAIKPGDVISTPPGVKHWHGAAAESSMSHIAITPARDGNVVEWLEPVTDDQYR</sequence>
<dbReference type="EMBL" id="FUIG01000013">
    <property type="protein sequence ID" value="SJM29870.1"/>
    <property type="molecule type" value="Genomic_DNA"/>
</dbReference>
<evidence type="ECO:0000256" key="1">
    <source>
        <dbReference type="SAM" id="SignalP"/>
    </source>
</evidence>
<dbReference type="InterPro" id="IPR013096">
    <property type="entry name" value="Cupin_2"/>
</dbReference>
<protein>
    <submittedName>
        <fullName evidence="3">Cupin 2 conserved barrel domain protein</fullName>
    </submittedName>
</protein>
<dbReference type="InterPro" id="IPR014710">
    <property type="entry name" value="RmlC-like_jellyroll"/>
</dbReference>
<gene>
    <name evidence="3" type="ORF">BQ8482_111801</name>
</gene>
<dbReference type="InterPro" id="IPR011051">
    <property type="entry name" value="RmlC_Cupin_sf"/>
</dbReference>
<feature type="chain" id="PRO_5017591193" evidence="1">
    <location>
        <begin position="23"/>
        <end position="154"/>
    </location>
</feature>
<dbReference type="PANTHER" id="PTHR43698">
    <property type="entry name" value="RIBD C-TERMINAL DOMAIN CONTAINING PROTEIN"/>
    <property type="match status" value="1"/>
</dbReference>
<evidence type="ECO:0000313" key="3">
    <source>
        <dbReference type="EMBL" id="SJM29870.1"/>
    </source>
</evidence>
<feature type="signal peptide" evidence="1">
    <location>
        <begin position="1"/>
        <end position="22"/>
    </location>
</feature>
<dbReference type="SUPFAM" id="SSF51182">
    <property type="entry name" value="RmlC-like cupins"/>
    <property type="match status" value="1"/>
</dbReference>
<feature type="domain" description="Cupin type-2" evidence="2">
    <location>
        <begin position="65"/>
        <end position="129"/>
    </location>
</feature>
<organism evidence="3 4">
    <name type="scientific">Mesorhizobium delmotii</name>
    <dbReference type="NCBI Taxonomy" id="1631247"/>
    <lineage>
        <taxon>Bacteria</taxon>
        <taxon>Pseudomonadati</taxon>
        <taxon>Pseudomonadota</taxon>
        <taxon>Alphaproteobacteria</taxon>
        <taxon>Hyphomicrobiales</taxon>
        <taxon>Phyllobacteriaceae</taxon>
        <taxon>Mesorhizobium</taxon>
    </lineage>
</organism>
<name>A0A2P9AFF4_9HYPH</name>
<dbReference type="AlphaFoldDB" id="A0A2P9AFF4"/>
<keyword evidence="4" id="KW-1185">Reference proteome</keyword>
<dbReference type="Proteomes" id="UP000245698">
    <property type="component" value="Unassembled WGS sequence"/>
</dbReference>